<reference evidence="1 2" key="1">
    <citation type="submission" date="2019-06" db="EMBL/GenBank/DDBJ databases">
        <title>Whole genome sequence for Cellvibrionaceae sp. R142.</title>
        <authorList>
            <person name="Wang G."/>
        </authorList>
    </citation>
    <scope>NUCLEOTIDE SEQUENCE [LARGE SCALE GENOMIC DNA]</scope>
    <source>
        <strain evidence="1 2">R142</strain>
    </source>
</reference>
<dbReference type="Gene3D" id="1.10.287.1080">
    <property type="entry name" value="MazG-like"/>
    <property type="match status" value="1"/>
</dbReference>
<name>A0A545SXI1_9GAMM</name>
<evidence type="ECO:0000313" key="1">
    <source>
        <dbReference type="EMBL" id="TQV69668.1"/>
    </source>
</evidence>
<dbReference type="EMBL" id="VHSG01000027">
    <property type="protein sequence ID" value="TQV69668.1"/>
    <property type="molecule type" value="Genomic_DNA"/>
</dbReference>
<dbReference type="InterPro" id="IPR025984">
    <property type="entry name" value="DCTPP"/>
</dbReference>
<dbReference type="OrthoDB" id="9791898at2"/>
<proteinExistence type="predicted"/>
<dbReference type="AlphaFoldDB" id="A0A545SXI1"/>
<comment type="caution">
    <text evidence="1">The sequence shown here is derived from an EMBL/GenBank/DDBJ whole genome shotgun (WGS) entry which is preliminary data.</text>
</comment>
<dbReference type="GO" id="GO:0009143">
    <property type="term" value="P:nucleoside triphosphate catabolic process"/>
    <property type="evidence" value="ECO:0007669"/>
    <property type="project" value="InterPro"/>
</dbReference>
<dbReference type="Proteomes" id="UP000319732">
    <property type="component" value="Unassembled WGS sequence"/>
</dbReference>
<evidence type="ECO:0000313" key="2">
    <source>
        <dbReference type="Proteomes" id="UP000319732"/>
    </source>
</evidence>
<dbReference type="GO" id="GO:0047429">
    <property type="term" value="F:nucleoside triphosphate diphosphatase activity"/>
    <property type="evidence" value="ECO:0007669"/>
    <property type="project" value="InterPro"/>
</dbReference>
<dbReference type="PANTHER" id="PTHR46523">
    <property type="entry name" value="DCTP PYROPHOSPHATASE 1"/>
    <property type="match status" value="1"/>
</dbReference>
<dbReference type="Pfam" id="PF12643">
    <property type="entry name" value="MazG-like"/>
    <property type="match status" value="1"/>
</dbReference>
<dbReference type="SUPFAM" id="SSF101386">
    <property type="entry name" value="all-alpha NTP pyrophosphatases"/>
    <property type="match status" value="1"/>
</dbReference>
<gene>
    <name evidence="1" type="ORF">FKG94_23020</name>
</gene>
<dbReference type="InterPro" id="IPR052555">
    <property type="entry name" value="dCTP_Pyrophosphatase"/>
</dbReference>
<accession>A0A545SXI1</accession>
<keyword evidence="2" id="KW-1185">Reference proteome</keyword>
<dbReference type="RefSeq" id="WP_142929307.1">
    <property type="nucleotide sequence ID" value="NZ_ML660105.1"/>
</dbReference>
<protein>
    <submittedName>
        <fullName evidence="1">Nucleotide pyrophosphohydrolase</fullName>
    </submittedName>
</protein>
<dbReference type="PIRSF" id="PIRSF029826">
    <property type="entry name" value="UCP029826_pph"/>
    <property type="match status" value="1"/>
</dbReference>
<organism evidence="1 2">
    <name type="scientific">Exilibacterium tricleocarpae</name>
    <dbReference type="NCBI Taxonomy" id="2591008"/>
    <lineage>
        <taxon>Bacteria</taxon>
        <taxon>Pseudomonadati</taxon>
        <taxon>Pseudomonadota</taxon>
        <taxon>Gammaproteobacteria</taxon>
        <taxon>Cellvibrionales</taxon>
        <taxon>Cellvibrionaceae</taxon>
        <taxon>Exilibacterium</taxon>
    </lineage>
</organism>
<dbReference type="PANTHER" id="PTHR46523:SF1">
    <property type="entry name" value="DCTP PYROPHOSPHATASE 1"/>
    <property type="match status" value="1"/>
</dbReference>
<sequence>MDLDKVLDQYNKLCEDNDWQVFRTPKNLSSALCVASANILSHYQWVTEEESLSLGLIPERKAEIADKISDTFFLLLALANKTGIDLEQAVLQKAEKNEQLHTAMPDNLE</sequence>
<keyword evidence="1" id="KW-0378">Hydrolase</keyword>